<dbReference type="GO" id="GO:0034198">
    <property type="term" value="P:cellular response to amino acid starvation"/>
    <property type="evidence" value="ECO:0007669"/>
    <property type="project" value="TreeGrafter"/>
</dbReference>
<gene>
    <name evidence="6" type="ORF">OMED0929_LOCUS7146</name>
</gene>
<dbReference type="GO" id="GO:0019887">
    <property type="term" value="F:protein kinase regulator activity"/>
    <property type="evidence" value="ECO:0007669"/>
    <property type="project" value="TreeGrafter"/>
</dbReference>
<feature type="repeat" description="HEAT" evidence="3">
    <location>
        <begin position="1878"/>
        <end position="1915"/>
    </location>
</feature>
<evidence type="ECO:0000313" key="6">
    <source>
        <dbReference type="EMBL" id="CAD8588787.1"/>
    </source>
</evidence>
<comment type="similarity">
    <text evidence="1">Belongs to the GCN1 family.</text>
</comment>
<dbReference type="InterPro" id="IPR011989">
    <property type="entry name" value="ARM-like"/>
</dbReference>
<dbReference type="GO" id="GO:0006417">
    <property type="term" value="P:regulation of translation"/>
    <property type="evidence" value="ECO:0007669"/>
    <property type="project" value="TreeGrafter"/>
</dbReference>
<sequence length="2553" mass="271081">MEETARSARDAQASTFQSVFINASAKAMEKGAFGDSSCFALSRLVAIVASTGKVEDDTTAKALETLARLRARGRRVFSAKALRAFANDVGCDALLDKYLELVKGGANTVLCALVGEMYAAAREFSKRDIGETRRTLLQLYADVVLNGDAKVVAAGVTAEAFTAVLSDITEDEMKDVLLPKMVRQLRRSPEAVLPIILNTLEGVKVDLSSSCAELGEVLIPLAKHADAARRDVSRRIIDTLAANSADASLVKEHIFARCAAEFDAGKRPKEWTARVGLYDIIGSCSRISSRKDREALSANAIAILATEMAVDKQLDAKAAGLRALTTWLQHIAACPASVVALIKESSKDTKERGSTLQAIAQALRSNSALASGLSETIAVLVPITVAGAAKSAQRAEGLSALYLTVRAAADDAAVLDAATKGKLWESLSAYFDVAAVTRFDDSDAQTLAATSQCLLSAHSSQLIKLKLVDVVIQTIALLSLHSNAQCRAAAREAIRGAISQGQAPTKMIQGLQHWLEQAAAGTFPAVGAEADETFPSRYAGASLLAYCEFDEDEQCVKLSSDLVGDMLLLAHNPLVAAADGRRSGAWSALIARLGEDIGDATNGEAVCETMAGERGLASPSSNIRVAARRAIVALGRLSSNDVSNILLPKALGMIDIRAHDEISDKDILIYNTAPGTLSTDPKDKPAAAQKEDKQESSTVVSLRPSQLAAGAKKSTKAPPKTADPREAARRAQLAEEADIRARVRSVVDSLVEGLDVLTCVLEGLGHRTREKVCDIAYRKVFPLLRSKIIPQTVVLRTVETLLYCAAARGAAMILSFPQERRTEALAIRLGAMSLDGSPKPVEFDLNGKPIPVDMHVVNFETRMLSEALELAKGALEDNDPDPLPAPVFGMIFPIISHALLLPEAPKSLRIEALNLLAAHAGDDEDGVPILPSAGAAVRVLLNTLSNATPDLVNLAKPILSDVSRYLQTSDDVLALVNGVESEFRAVRGASLSGLLSAPLDFSSMDECVAAEAIAKLFIARFDSDDGNKALAEEVWVLCGLSDTVPPPADILEFLTHESAATRTSAIDAFSASVAHQENGMSTSLPKLFAAFNTCERSYARESMIKGLGACTPSLSARDLPLVSTFLTKVLTDVDGAVRAAAVETGRTMIDAHGAEHTQQLLAVYEAYFDRGGSRSDLSEEAEDHVRQGVVVFLGALAVHLDKDDEKVRAILTRLLEVLSTPSEAVQRSVADCLPPLMKKLNEDEQRALVDALLQQLTSSESYADRRGAAFGLAGAVKGIGMSSLKGMNIMDTLKVAIEDKKNPASREGAVMAFELFCTRLGRLFEPYVVNVLPMLLVCFGDVTAPVRDATQAAARAIMANLSAQGVKLVLPALLCGVDDDKWRTKQGSVQLLGAMSNCAPKQLGACLPQIVPRLSETLIDTHPKVVEAATQALKAIGDVIRNPEILALSKYLLGAISLPAERTQACLDVLLETTFVNVVDAPSLALIVPVLVRGMRERKAEMKKKAAKIAGNMSALVADPKDMAPYIPMIVPELKKALIDPIPEVRGVAAQALAGLIKGMGEEYFEDLLPWMMRAMQSDGPSVERSGAAQGLSECLAVLSSDHFDALFPEILAGCANASSAVREGHLTLLRFLPISLGDMFEAHLADALACVLEGLADEDEPVRDAALSAGRVFVEEFSHSGSSLDLILPAIEDGIVADSWRIRQSSVELLGSMLFRIIGSSGKVRVEGGDDEEGISTEAQGQMLSSTLGQSRHFNLLAAVYILRSDATLVVRNAAVHIWKTVVANTPKTLRLILPMLMSRVIATMSGCSEERQQTASRCLGDVVRKLGERVLSSVLPILRDGLSSEVAEHREGVALGLAEVLSAATQGQIAAHYDVIIPTVRDALCDDDKSVRDAAGKAFDMLFQHAGGDAAARIVPELLEQLDANPLALEGLKQVLKAQPKILATVLPNLAKPPLTISGARTLGALAEVAGSALPPHLPLLMPPLMDAMADADEESRVAASSAASAVIVSVPETSSHLLLNEIKQGMAHERAGCRAAAAKLAGEYAKNAPGFDDEHETEVLIKRLFELFTDDDEDVLLAAWTAMGDVTSTISRQELPDYVECVAKSLTMARDRVRRKDKLAREYIVPALRLPKGLAPIVQIFLQGVLSAESSEQRESAARGLTLAVSSTDSAALKAHVIAITGPLIRVVGDKHPSAVKSAILESLAALINKGGVALKPFVPQLQTTFVKCLSDAHMSVRVSAASALGLLMTLQTRVDALASDLISQCESDDVEPGVRESTFRAIAGVFAHGGAHISAPNVTRAIDATLRALASYSEGERTSASLALSRAFARAPADERASVVDALNAPSGCEHRQGTAEALCQISRANAALVMDEHASATLNALVRAAADDQSASKCAAARGLGALAGVSARELGASSPVLPKLLPVLTKLLRDATIDVRFAATRAIRVIIRSAGRSELSPFYDVFMPVLAECAVADKSGDVRKQAERAVYRVFNLQDGLEEALEHLRSGGTANAARGRLTDIALRQLAALPTQSDDEADTSVEADLMVSK</sequence>
<dbReference type="InterPro" id="IPR056810">
    <property type="entry name" value="GNC1-like_N"/>
</dbReference>
<evidence type="ECO:0000256" key="2">
    <source>
        <dbReference type="ARBA" id="ARBA00022737"/>
    </source>
</evidence>
<dbReference type="Gene3D" id="1.25.10.10">
    <property type="entry name" value="Leucine-rich Repeat Variant"/>
    <property type="match status" value="7"/>
</dbReference>
<feature type="region of interest" description="Disordered" evidence="4">
    <location>
        <begin position="674"/>
        <end position="727"/>
    </location>
</feature>
<feature type="repeat" description="HEAT" evidence="3">
    <location>
        <begin position="1530"/>
        <end position="1568"/>
    </location>
</feature>
<dbReference type="SUPFAM" id="SSF48371">
    <property type="entry name" value="ARM repeat"/>
    <property type="match status" value="3"/>
</dbReference>
<dbReference type="PANTHER" id="PTHR23346">
    <property type="entry name" value="TRANSLATIONAL ACTIVATOR GCN1-RELATED"/>
    <property type="match status" value="1"/>
</dbReference>
<evidence type="ECO:0000256" key="1">
    <source>
        <dbReference type="ARBA" id="ARBA00007366"/>
    </source>
</evidence>
<accession>A0A7S0KPU7</accession>
<dbReference type="InterPro" id="IPR034085">
    <property type="entry name" value="TOG"/>
</dbReference>
<organism evidence="6">
    <name type="scientific">Ostreococcus mediterraneus</name>
    <dbReference type="NCBI Taxonomy" id="1486918"/>
    <lineage>
        <taxon>Eukaryota</taxon>
        <taxon>Viridiplantae</taxon>
        <taxon>Chlorophyta</taxon>
        <taxon>Mamiellophyceae</taxon>
        <taxon>Mamiellales</taxon>
        <taxon>Bathycoccaceae</taxon>
        <taxon>Ostreococcus</taxon>
    </lineage>
</organism>
<dbReference type="Pfam" id="PF24993">
    <property type="entry name" value="GNC1_N"/>
    <property type="match status" value="1"/>
</dbReference>
<dbReference type="Pfam" id="PF24984">
    <property type="entry name" value="HEAT_EF3_GNC1"/>
    <property type="match status" value="1"/>
</dbReference>
<evidence type="ECO:0000259" key="5">
    <source>
        <dbReference type="SMART" id="SM01349"/>
    </source>
</evidence>
<feature type="compositionally biased region" description="Basic and acidic residues" evidence="4">
    <location>
        <begin position="680"/>
        <end position="695"/>
    </location>
</feature>
<dbReference type="SMART" id="SM01349">
    <property type="entry name" value="TOG"/>
    <property type="match status" value="1"/>
</dbReference>
<dbReference type="InterPro" id="IPR057546">
    <property type="entry name" value="HEAT_GCN1"/>
</dbReference>
<dbReference type="GO" id="GO:0005829">
    <property type="term" value="C:cytosol"/>
    <property type="evidence" value="ECO:0007669"/>
    <property type="project" value="TreeGrafter"/>
</dbReference>
<proteinExistence type="inferred from homology"/>
<evidence type="ECO:0000256" key="4">
    <source>
        <dbReference type="SAM" id="MobiDB-lite"/>
    </source>
</evidence>
<reference evidence="6" key="1">
    <citation type="submission" date="2021-01" db="EMBL/GenBank/DDBJ databases">
        <authorList>
            <person name="Corre E."/>
            <person name="Pelletier E."/>
            <person name="Niang G."/>
            <person name="Scheremetjew M."/>
            <person name="Finn R."/>
            <person name="Kale V."/>
            <person name="Holt S."/>
            <person name="Cochrane G."/>
            <person name="Meng A."/>
            <person name="Brown T."/>
            <person name="Cohen L."/>
        </authorList>
    </citation>
    <scope>NUCLEOTIDE SEQUENCE</scope>
    <source>
        <strain evidence="6">Clade-D-RCC2572</strain>
    </source>
</reference>
<dbReference type="InterPro" id="IPR016024">
    <property type="entry name" value="ARM-type_fold"/>
</dbReference>
<dbReference type="Pfam" id="PF24987">
    <property type="entry name" value="HEAT_EF3_N"/>
    <property type="match status" value="1"/>
</dbReference>
<feature type="compositionally biased region" description="Low complexity" evidence="4">
    <location>
        <begin position="708"/>
        <end position="720"/>
    </location>
</feature>
<name>A0A7S0KPU7_9CHLO</name>
<feature type="repeat" description="HEAT" evidence="3">
    <location>
        <begin position="2426"/>
        <end position="2464"/>
    </location>
</feature>
<dbReference type="InterPro" id="IPR021133">
    <property type="entry name" value="HEAT_type_2"/>
</dbReference>
<dbReference type="Pfam" id="PF23271">
    <property type="entry name" value="HEAT_GCN1"/>
    <property type="match status" value="1"/>
</dbReference>
<evidence type="ECO:0000256" key="3">
    <source>
        <dbReference type="PROSITE-ProRule" id="PRU00103"/>
    </source>
</evidence>
<dbReference type="PROSITE" id="PS50077">
    <property type="entry name" value="HEAT_REPEAT"/>
    <property type="match status" value="4"/>
</dbReference>
<feature type="repeat" description="HEAT" evidence="3">
    <location>
        <begin position="1410"/>
        <end position="1448"/>
    </location>
</feature>
<dbReference type="PANTHER" id="PTHR23346:SF7">
    <property type="entry name" value="STALLED RIBOSOME SENSOR GCN1"/>
    <property type="match status" value="1"/>
</dbReference>
<dbReference type="Pfam" id="PF25786">
    <property type="entry name" value="HEAT_GCN1_C"/>
    <property type="match status" value="1"/>
</dbReference>
<protein>
    <recommendedName>
        <fullName evidence="5">TOG domain-containing protein</fullName>
    </recommendedName>
</protein>
<keyword evidence="2" id="KW-0677">Repeat</keyword>
<dbReference type="EMBL" id="HBEW01008482">
    <property type="protein sequence ID" value="CAD8588787.1"/>
    <property type="molecule type" value="Transcribed_RNA"/>
</dbReference>
<feature type="domain" description="TOG" evidence="5">
    <location>
        <begin position="1239"/>
        <end position="1469"/>
    </location>
</feature>